<dbReference type="InterPro" id="IPR027266">
    <property type="entry name" value="TrmE/GcvT-like"/>
</dbReference>
<organism evidence="7 8">
    <name type="scientific">Gellertiella hungarica</name>
    <dbReference type="NCBI Taxonomy" id="1572859"/>
    <lineage>
        <taxon>Bacteria</taxon>
        <taxon>Pseudomonadati</taxon>
        <taxon>Pseudomonadota</taxon>
        <taxon>Alphaproteobacteria</taxon>
        <taxon>Hyphomicrobiales</taxon>
        <taxon>Rhizobiaceae</taxon>
        <taxon>Gellertiella</taxon>
    </lineage>
</organism>
<dbReference type="AlphaFoldDB" id="A0A7W6J1W6"/>
<dbReference type="InterPro" id="IPR028896">
    <property type="entry name" value="GcvT/YgfZ/DmdA"/>
</dbReference>
<dbReference type="Gene3D" id="3.30.1360.120">
    <property type="entry name" value="Probable tRNA modification gtpase trme, domain 1"/>
    <property type="match status" value="1"/>
</dbReference>
<dbReference type="EC" id="1.5.3.1" evidence="7"/>
<keyword evidence="2 7" id="KW-0560">Oxidoreductase</keyword>
<evidence type="ECO:0000259" key="5">
    <source>
        <dbReference type="Pfam" id="PF08669"/>
    </source>
</evidence>
<dbReference type="InterPro" id="IPR006277">
    <property type="entry name" value="Sarcosine_oxidase_asu"/>
</dbReference>
<dbReference type="InterPro" id="IPR013977">
    <property type="entry name" value="GcvT_C"/>
</dbReference>
<dbReference type="SUPFAM" id="SSF101790">
    <property type="entry name" value="Aminomethyltransferase beta-barrel domain"/>
    <property type="match status" value="1"/>
</dbReference>
<dbReference type="PIRSF" id="PIRSF037980">
    <property type="entry name" value="SoxA"/>
    <property type="match status" value="1"/>
</dbReference>
<dbReference type="Pfam" id="PF17806">
    <property type="entry name" value="SO_alpha_A3"/>
    <property type="match status" value="1"/>
</dbReference>
<dbReference type="GO" id="GO:0008115">
    <property type="term" value="F:sarcosine oxidase activity"/>
    <property type="evidence" value="ECO:0007669"/>
    <property type="project" value="UniProtKB-EC"/>
</dbReference>
<evidence type="ECO:0000259" key="4">
    <source>
        <dbReference type="Pfam" id="PF07992"/>
    </source>
</evidence>
<dbReference type="Pfam" id="PF07992">
    <property type="entry name" value="Pyr_redox_2"/>
    <property type="match status" value="1"/>
</dbReference>
<reference evidence="7 8" key="1">
    <citation type="submission" date="2020-08" db="EMBL/GenBank/DDBJ databases">
        <title>Genomic Encyclopedia of Type Strains, Phase IV (KMG-IV): sequencing the most valuable type-strain genomes for metagenomic binning, comparative biology and taxonomic classification.</title>
        <authorList>
            <person name="Goeker M."/>
        </authorList>
    </citation>
    <scope>NUCLEOTIDE SEQUENCE [LARGE SCALE GENOMIC DNA]</scope>
    <source>
        <strain evidence="7 8">DSM 29853</strain>
    </source>
</reference>
<keyword evidence="8" id="KW-1185">Reference proteome</keyword>
<dbReference type="Pfam" id="PF08669">
    <property type="entry name" value="GCV_T_C"/>
    <property type="match status" value="1"/>
</dbReference>
<dbReference type="InterPro" id="IPR029043">
    <property type="entry name" value="GcvT/YgfZ_C"/>
</dbReference>
<dbReference type="SUPFAM" id="SSF103025">
    <property type="entry name" value="Folate-binding domain"/>
    <property type="match status" value="1"/>
</dbReference>
<dbReference type="Proteomes" id="UP000528286">
    <property type="component" value="Unassembled WGS sequence"/>
</dbReference>
<sequence length="999" mass="107268">MTASRLSSGGLVDRSRPVSFTFDGKSLSGFAGDTLASALIAEDRLLVGRSFKYHRPRGVLTAGSSEPNALLTIGTGARSEPNTRATVQELYDGLVAKSQNRWPSLDFDIGAFNSLLSPFLGAGFYYKTFMWPKAFWEKVYEPFIRMAAGLGKLTMESDPDRYEKAWAHCDLLVVGGGAAGLSAALTAGRAGLRVILADEDFLLGGSLNASRAAVGGVKAPDFAANAVSELSSLANVTLMPRTTVFGWFDDMVFGAAEKVQKHVAEPSHDRPVERLWRIVAKHAILATGAIERPLVFGGNDKPGILTASAVSTYVNRFGVTPGSRVAVFTSGGTGYRTAHDLKAAGIEVAAIIDTRDAAADRAPDGVKVHYRGAVVDTMGGKRLTGIITERSGFEEKIGCDALAMSGGWSPVIHLACQRGAKPVWSAEKQVFLAPESDPRLALAGAAAGLETLGEAIADGAAKAKAVLSALGKTAATADVPEVEEQDFAGHQPVWYVGGARSKAFVDYQNDVHVKDLALAQRENYTSIELTKRYTTSGMATDQGKIANVNATGIVASMRGVDPAVVGTTTFRPFYTPVSLGVIAGTSRDEHGRPVRRSPLHGWAEKNGAVFVEAGLWYRSSYFPKGEEKTWREAAHREVMAVRKAAGLCDVSTLGKIEVFGPDAAEFLNRLYCNPMLKLPVGKARYGLMLREDAMVHDDGTVSRLAENHFFITTTTAMAGEVLSHMEFYHQAQWPELKVRFVSVSDQWAQMAIAGPKARAILSRVVDADLSDEGFPYLSARDVRLKGGLSARLFRISFSGELAYELSVPAAYGEAVADYIMECGAEHGITPYGLEALNILRIEKGFVTHAELNGTVTADDAGYGKMMGMQKPDFVGKQMATRFGLTAADRMQLVGLKPVDPKNEIRAGAHLLREGAEPSMANDQGLVTSNCISPVLGHPIALALLKSGRERMGETIIVFDRLRGDEFPAIVCPPVFIDPENERLKGEAQVSPQAKEEASR</sequence>
<dbReference type="NCBIfam" id="TIGR01372">
    <property type="entry name" value="soxA"/>
    <property type="match status" value="1"/>
</dbReference>
<name>A0A7W6J1W6_9HYPH</name>
<dbReference type="Pfam" id="PF13510">
    <property type="entry name" value="Fer2_4"/>
    <property type="match status" value="1"/>
</dbReference>
<evidence type="ECO:0000256" key="1">
    <source>
        <dbReference type="ARBA" id="ARBA00008609"/>
    </source>
</evidence>
<evidence type="ECO:0000313" key="7">
    <source>
        <dbReference type="EMBL" id="MBB4063207.1"/>
    </source>
</evidence>
<comment type="caution">
    <text evidence="7">The sequence shown here is derived from an EMBL/GenBank/DDBJ whole genome shotgun (WGS) entry which is preliminary data.</text>
</comment>
<protein>
    <submittedName>
        <fullName evidence="7">Sarcosine oxidase subunit alpha</fullName>
        <ecNumber evidence="7">1.5.3.1</ecNumber>
    </submittedName>
</protein>
<feature type="domain" description="GCVT N-terminal" evidence="3">
    <location>
        <begin position="599"/>
        <end position="870"/>
    </location>
</feature>
<evidence type="ECO:0000259" key="6">
    <source>
        <dbReference type="Pfam" id="PF17806"/>
    </source>
</evidence>
<feature type="domain" description="SoxA A3" evidence="6">
    <location>
        <begin position="501"/>
        <end position="584"/>
    </location>
</feature>
<dbReference type="InterPro" id="IPR042204">
    <property type="entry name" value="2Fe-2S-bd_N"/>
</dbReference>
<dbReference type="InterPro" id="IPR006222">
    <property type="entry name" value="GCVT_N"/>
</dbReference>
<accession>A0A7W6J1W6</accession>
<gene>
    <name evidence="7" type="ORF">GGR23_000368</name>
</gene>
<dbReference type="Pfam" id="PF01571">
    <property type="entry name" value="GCV_T"/>
    <property type="match status" value="1"/>
</dbReference>
<dbReference type="EMBL" id="JACIEZ010000001">
    <property type="protein sequence ID" value="MBB4063207.1"/>
    <property type="molecule type" value="Genomic_DNA"/>
</dbReference>
<dbReference type="PRINTS" id="PR00368">
    <property type="entry name" value="FADPNR"/>
</dbReference>
<dbReference type="PANTHER" id="PTHR43757:SF2">
    <property type="entry name" value="AMINOMETHYLTRANSFERASE, MITOCHONDRIAL"/>
    <property type="match status" value="1"/>
</dbReference>
<dbReference type="InterPro" id="IPR041117">
    <property type="entry name" value="SoxA_A3"/>
</dbReference>
<dbReference type="Gene3D" id="3.10.20.440">
    <property type="entry name" value="2Fe-2S iron-sulphur cluster binding domain, sarcosine oxidase, alpha subunit, N-terminal domain"/>
    <property type="match status" value="1"/>
</dbReference>
<dbReference type="InterPro" id="IPR023753">
    <property type="entry name" value="FAD/NAD-binding_dom"/>
</dbReference>
<evidence type="ECO:0000313" key="8">
    <source>
        <dbReference type="Proteomes" id="UP000528286"/>
    </source>
</evidence>
<dbReference type="PRINTS" id="PR00411">
    <property type="entry name" value="PNDRDTASEI"/>
</dbReference>
<dbReference type="SUPFAM" id="SSF51905">
    <property type="entry name" value="FAD/NAD(P)-binding domain"/>
    <property type="match status" value="1"/>
</dbReference>
<dbReference type="PANTHER" id="PTHR43757">
    <property type="entry name" value="AMINOMETHYLTRANSFERASE"/>
    <property type="match status" value="1"/>
</dbReference>
<dbReference type="RefSeq" id="WP_183364409.1">
    <property type="nucleotide sequence ID" value="NZ_JACIEZ010000001.1"/>
</dbReference>
<feature type="domain" description="Aminomethyltransferase C-terminal" evidence="5">
    <location>
        <begin position="891"/>
        <end position="977"/>
    </location>
</feature>
<feature type="domain" description="FAD/NAD(P)-binding" evidence="4">
    <location>
        <begin position="170"/>
        <end position="361"/>
    </location>
</feature>
<evidence type="ECO:0000259" key="3">
    <source>
        <dbReference type="Pfam" id="PF01571"/>
    </source>
</evidence>
<evidence type="ECO:0000256" key="2">
    <source>
        <dbReference type="ARBA" id="ARBA00023002"/>
    </source>
</evidence>
<dbReference type="GO" id="GO:0046653">
    <property type="term" value="P:tetrahydrofolate metabolic process"/>
    <property type="evidence" value="ECO:0007669"/>
    <property type="project" value="InterPro"/>
</dbReference>
<dbReference type="InterPro" id="IPR036188">
    <property type="entry name" value="FAD/NAD-bd_sf"/>
</dbReference>
<proteinExistence type="inferred from homology"/>
<comment type="similarity">
    <text evidence="1">Belongs to the GcvT family.</text>
</comment>
<dbReference type="Gene3D" id="3.50.50.60">
    <property type="entry name" value="FAD/NAD(P)-binding domain"/>
    <property type="match status" value="1"/>
</dbReference>